<dbReference type="InterPro" id="IPR050088">
    <property type="entry name" value="IspD/TarI_cytidylyltransf_bact"/>
</dbReference>
<keyword evidence="1" id="KW-0808">Transferase</keyword>
<proteinExistence type="predicted"/>
<dbReference type="InterPro" id="IPR029044">
    <property type="entry name" value="Nucleotide-diphossugar_trans"/>
</dbReference>
<keyword evidence="2" id="KW-0548">Nucleotidyltransferase</keyword>
<dbReference type="SUPFAM" id="SSF53448">
    <property type="entry name" value="Nucleotide-diphospho-sugar transferases"/>
    <property type="match status" value="1"/>
</dbReference>
<dbReference type="Pfam" id="PF01128">
    <property type="entry name" value="IspD"/>
    <property type="match status" value="1"/>
</dbReference>
<evidence type="ECO:0000256" key="1">
    <source>
        <dbReference type="ARBA" id="ARBA00022679"/>
    </source>
</evidence>
<dbReference type="GO" id="GO:0008299">
    <property type="term" value="P:isoprenoid biosynthetic process"/>
    <property type="evidence" value="ECO:0007669"/>
    <property type="project" value="InterPro"/>
</dbReference>
<dbReference type="InterPro" id="IPR018294">
    <property type="entry name" value="ISPD_synthase_CS"/>
</dbReference>
<protein>
    <recommendedName>
        <fullName evidence="4">2-C-methyl-D-erythritol 4-phosphate cytidylyltransferase</fullName>
    </recommendedName>
</protein>
<dbReference type="AlphaFoldDB" id="A0A6C0EZY7"/>
<dbReference type="GO" id="GO:0050518">
    <property type="term" value="F:2-C-methyl-D-erythritol 4-phosphate cytidylyltransferase activity"/>
    <property type="evidence" value="ECO:0007669"/>
    <property type="project" value="TreeGrafter"/>
</dbReference>
<dbReference type="InterPro" id="IPR034683">
    <property type="entry name" value="IspD/TarI"/>
</dbReference>
<evidence type="ECO:0000313" key="3">
    <source>
        <dbReference type="EMBL" id="QHT34023.1"/>
    </source>
</evidence>
<dbReference type="PANTHER" id="PTHR32125">
    <property type="entry name" value="2-C-METHYL-D-ERYTHRITOL 4-PHOSPHATE CYTIDYLYLTRANSFERASE, CHLOROPLASTIC"/>
    <property type="match status" value="1"/>
</dbReference>
<sequence>MKNLTNLINLTNPDISCLSLYCSSSYNVKFGIIDNSITNTTNNNNNNNINNINSNNINNKYKWSYNNNYIYNLEHELYLSIQKNKLVVSRYRYKLKNKLQWIIENNYIKHIKSGLYIACNYEYIIYLTLDKVKAIQFHIENNYIHFIKSEFLIKFELNNIKNNVKLNRFMLRLNKLKNIPNHPSDPLQDPLPDPFNICILLSAGTSSRFVSNINKQLYILDNKKPVITFSIETIIDYVDKLIIITNSKCYNEIVNLPIIKLQRKNFTSKNSNSKIIVLKNDINCRLESINTGLQYINKYYKNNKSINLSNIIIHDAARPHIKKEYIENLLINSRSINNSLYSQYYLKLINGLMNIDIDNGIHEIVDRDKYIELCTPLCINYHIFDFIFKNYMDKENRITNEFIPIMKLLDIKYNFIEGHYKYLRKITTIDDV</sequence>
<dbReference type="PANTHER" id="PTHR32125:SF4">
    <property type="entry name" value="2-C-METHYL-D-ERYTHRITOL 4-PHOSPHATE CYTIDYLYLTRANSFERASE, CHLOROPLASTIC"/>
    <property type="match status" value="1"/>
</dbReference>
<dbReference type="EMBL" id="MN738983">
    <property type="protein sequence ID" value="QHT34023.1"/>
    <property type="molecule type" value="Genomic_DNA"/>
</dbReference>
<accession>A0A6C0EZY7</accession>
<dbReference type="PROSITE" id="PS01295">
    <property type="entry name" value="ISPD"/>
    <property type="match status" value="1"/>
</dbReference>
<name>A0A6C0EZY7_9ZZZZ</name>
<evidence type="ECO:0000256" key="2">
    <source>
        <dbReference type="ARBA" id="ARBA00022695"/>
    </source>
</evidence>
<reference evidence="3" key="1">
    <citation type="journal article" date="2020" name="Nature">
        <title>Giant virus diversity and host interactions through global metagenomics.</title>
        <authorList>
            <person name="Schulz F."/>
            <person name="Roux S."/>
            <person name="Paez-Espino D."/>
            <person name="Jungbluth S."/>
            <person name="Walsh D.A."/>
            <person name="Denef V.J."/>
            <person name="McMahon K.D."/>
            <person name="Konstantinidis K.T."/>
            <person name="Eloe-Fadrosh E.A."/>
            <person name="Kyrpides N.C."/>
            <person name="Woyke T."/>
        </authorList>
    </citation>
    <scope>NUCLEOTIDE SEQUENCE</scope>
    <source>
        <strain evidence="3">GVMAG-M-3300009161-52</strain>
    </source>
</reference>
<organism evidence="3">
    <name type="scientific">viral metagenome</name>
    <dbReference type="NCBI Taxonomy" id="1070528"/>
    <lineage>
        <taxon>unclassified sequences</taxon>
        <taxon>metagenomes</taxon>
        <taxon>organismal metagenomes</taxon>
    </lineage>
</organism>
<dbReference type="Gene3D" id="3.90.550.10">
    <property type="entry name" value="Spore Coat Polysaccharide Biosynthesis Protein SpsA, Chain A"/>
    <property type="match status" value="1"/>
</dbReference>
<evidence type="ECO:0008006" key="4">
    <source>
        <dbReference type="Google" id="ProtNLM"/>
    </source>
</evidence>